<evidence type="ECO:0000313" key="4">
    <source>
        <dbReference type="Proteomes" id="UP000095645"/>
    </source>
</evidence>
<protein>
    <submittedName>
        <fullName evidence="2">Uncharacterized protein</fullName>
    </submittedName>
</protein>
<proteinExistence type="predicted"/>
<sequence length="70" mass="8088">MRILISKCGIYTSQGKRVLLATRAVVNGRKAVAYVKNGQLQGYEYLDDFNEQCYSGPYMTFEDKKEQLRM</sequence>
<name>A0A174ETX9_9FIRM</name>
<dbReference type="AlphaFoldDB" id="A0A174ETX9"/>
<dbReference type="EMBL" id="CYZP01000027">
    <property type="protein sequence ID" value="CUO40036.1"/>
    <property type="molecule type" value="Genomic_DNA"/>
</dbReference>
<evidence type="ECO:0000313" key="3">
    <source>
        <dbReference type="Proteomes" id="UP000095447"/>
    </source>
</evidence>
<evidence type="ECO:0000313" key="2">
    <source>
        <dbReference type="EMBL" id="CUO40036.1"/>
    </source>
</evidence>
<dbReference type="Proteomes" id="UP000095645">
    <property type="component" value="Unassembled WGS sequence"/>
</dbReference>
<organism evidence="2 4">
    <name type="scientific">Blautia obeum</name>
    <dbReference type="NCBI Taxonomy" id="40520"/>
    <lineage>
        <taxon>Bacteria</taxon>
        <taxon>Bacillati</taxon>
        <taxon>Bacillota</taxon>
        <taxon>Clostridia</taxon>
        <taxon>Lachnospirales</taxon>
        <taxon>Lachnospiraceae</taxon>
        <taxon>Blautia</taxon>
    </lineage>
</organism>
<accession>A0A174ETX9</accession>
<gene>
    <name evidence="1" type="ORF">ERS852395_01009</name>
    <name evidence="2" type="ORF">ERS852476_02747</name>
</gene>
<reference evidence="3 4" key="1">
    <citation type="submission" date="2015-09" db="EMBL/GenBank/DDBJ databases">
        <authorList>
            <consortium name="Pathogen Informatics"/>
        </authorList>
    </citation>
    <scope>NUCLEOTIDE SEQUENCE [LARGE SCALE GENOMIC DNA]</scope>
    <source>
        <strain evidence="1 3">2789STDY5608838</strain>
        <strain evidence="2 4">2789STDY5834861</strain>
    </source>
</reference>
<evidence type="ECO:0000313" key="1">
    <source>
        <dbReference type="EMBL" id="CUN67773.1"/>
    </source>
</evidence>
<dbReference type="EMBL" id="CYZA01000004">
    <property type="protein sequence ID" value="CUN67773.1"/>
    <property type="molecule type" value="Genomic_DNA"/>
</dbReference>
<dbReference type="Proteomes" id="UP000095447">
    <property type="component" value="Unassembled WGS sequence"/>
</dbReference>